<proteinExistence type="predicted"/>
<protein>
    <submittedName>
        <fullName evidence="1">Uncharacterized protein</fullName>
    </submittedName>
</protein>
<name>A0A5X7K060_SALET</name>
<accession>A0A5X7K060</accession>
<dbReference type="EMBL" id="AAHVJI010000005">
    <property type="protein sequence ID" value="ECA7540697.1"/>
    <property type="molecule type" value="Genomic_DNA"/>
</dbReference>
<evidence type="ECO:0000313" key="1">
    <source>
        <dbReference type="EMBL" id="ECA7540697.1"/>
    </source>
</evidence>
<organism evidence="1">
    <name type="scientific">Salmonella enterica subsp. enterica serovar Strasbourg</name>
    <dbReference type="NCBI Taxonomy" id="682796"/>
    <lineage>
        <taxon>Bacteria</taxon>
        <taxon>Pseudomonadati</taxon>
        <taxon>Pseudomonadota</taxon>
        <taxon>Gammaproteobacteria</taxon>
        <taxon>Enterobacterales</taxon>
        <taxon>Enterobacteriaceae</taxon>
        <taxon>Salmonella</taxon>
    </lineage>
</organism>
<comment type="caution">
    <text evidence="1">The sequence shown here is derived from an EMBL/GenBank/DDBJ whole genome shotgun (WGS) entry which is preliminary data.</text>
</comment>
<reference evidence="1" key="1">
    <citation type="submission" date="2019-01" db="EMBL/GenBank/DDBJ databases">
        <authorList>
            <person name="Ashton P.M."/>
            <person name="Dallman T."/>
            <person name="Nair S."/>
            <person name="De Pinna E."/>
            <person name="Peters T."/>
            <person name="Grant K."/>
        </authorList>
    </citation>
    <scope>NUCLEOTIDE SEQUENCE</scope>
    <source>
        <strain evidence="1">660431</strain>
    </source>
</reference>
<sequence length="84" mass="9676">MQETTTQILLYRLLFPVIASPPIAQMAQCVMKRVRLHGLDLSTKHVADDSHGPEMEKATHMRSLYSEIFIIRRHPIQIQQTNHG</sequence>
<gene>
    <name evidence="1" type="ORF">EPL59_07270</name>
</gene>
<dbReference type="AlphaFoldDB" id="A0A5X7K060"/>